<gene>
    <name evidence="1" type="ORF">TorRG33x02_263200</name>
</gene>
<dbReference type="InParanoid" id="A0A2P5D3X6"/>
<dbReference type="AlphaFoldDB" id="A0A2P5D3X6"/>
<accession>A0A2P5D3X6</accession>
<comment type="caution">
    <text evidence="1">The sequence shown here is derived from an EMBL/GenBank/DDBJ whole genome shotgun (WGS) entry which is preliminary data.</text>
</comment>
<protein>
    <submittedName>
        <fullName evidence="1">Uncharacterized protein</fullName>
    </submittedName>
</protein>
<dbReference type="EMBL" id="JXTC01000299">
    <property type="protein sequence ID" value="PON68000.1"/>
    <property type="molecule type" value="Genomic_DNA"/>
</dbReference>
<dbReference type="Proteomes" id="UP000237000">
    <property type="component" value="Unassembled WGS sequence"/>
</dbReference>
<reference evidence="2" key="1">
    <citation type="submission" date="2016-06" db="EMBL/GenBank/DDBJ databases">
        <title>Parallel loss of symbiosis genes in relatives of nitrogen-fixing non-legume Parasponia.</title>
        <authorList>
            <person name="Van Velzen R."/>
            <person name="Holmer R."/>
            <person name="Bu F."/>
            <person name="Rutten L."/>
            <person name="Van Zeijl A."/>
            <person name="Liu W."/>
            <person name="Santuari L."/>
            <person name="Cao Q."/>
            <person name="Sharma T."/>
            <person name="Shen D."/>
            <person name="Roswanjaya Y."/>
            <person name="Wardhani T."/>
            <person name="Kalhor M.S."/>
            <person name="Jansen J."/>
            <person name="Van den Hoogen J."/>
            <person name="Gungor B."/>
            <person name="Hartog M."/>
            <person name="Hontelez J."/>
            <person name="Verver J."/>
            <person name="Yang W.-C."/>
            <person name="Schijlen E."/>
            <person name="Repin R."/>
            <person name="Schilthuizen M."/>
            <person name="Schranz E."/>
            <person name="Heidstra R."/>
            <person name="Miyata K."/>
            <person name="Fedorova E."/>
            <person name="Kohlen W."/>
            <person name="Bisseling T."/>
            <person name="Smit S."/>
            <person name="Geurts R."/>
        </authorList>
    </citation>
    <scope>NUCLEOTIDE SEQUENCE [LARGE SCALE GENOMIC DNA]</scope>
    <source>
        <strain evidence="2">cv. RG33-2</strain>
    </source>
</reference>
<evidence type="ECO:0000313" key="2">
    <source>
        <dbReference type="Proteomes" id="UP000237000"/>
    </source>
</evidence>
<name>A0A2P5D3X6_TREOI</name>
<keyword evidence="2" id="KW-1185">Reference proteome</keyword>
<proteinExistence type="predicted"/>
<evidence type="ECO:0000313" key="1">
    <source>
        <dbReference type="EMBL" id="PON68000.1"/>
    </source>
</evidence>
<organism evidence="1 2">
    <name type="scientific">Trema orientale</name>
    <name type="common">Charcoal tree</name>
    <name type="synonym">Celtis orientalis</name>
    <dbReference type="NCBI Taxonomy" id="63057"/>
    <lineage>
        <taxon>Eukaryota</taxon>
        <taxon>Viridiplantae</taxon>
        <taxon>Streptophyta</taxon>
        <taxon>Embryophyta</taxon>
        <taxon>Tracheophyta</taxon>
        <taxon>Spermatophyta</taxon>
        <taxon>Magnoliopsida</taxon>
        <taxon>eudicotyledons</taxon>
        <taxon>Gunneridae</taxon>
        <taxon>Pentapetalae</taxon>
        <taxon>rosids</taxon>
        <taxon>fabids</taxon>
        <taxon>Rosales</taxon>
        <taxon>Cannabaceae</taxon>
        <taxon>Trema</taxon>
    </lineage>
</organism>
<sequence length="72" mass="8436">MEIDRTTRDHSECRHWPEKPDVLNDEQYLTLDVGSGFLDEIVDKKYRTDDSSAEQYGLHGHRLFQIALFALL</sequence>